<keyword evidence="1" id="KW-0472">Membrane</keyword>
<proteinExistence type="predicted"/>
<protein>
    <submittedName>
        <fullName evidence="2">Uncharacterized protein</fullName>
    </submittedName>
</protein>
<name>A0A8S5LP78_9CAUD</name>
<evidence type="ECO:0000256" key="1">
    <source>
        <dbReference type="SAM" id="Phobius"/>
    </source>
</evidence>
<dbReference type="EMBL" id="BK015885">
    <property type="protein sequence ID" value="DAD71655.1"/>
    <property type="molecule type" value="Genomic_DNA"/>
</dbReference>
<evidence type="ECO:0000313" key="2">
    <source>
        <dbReference type="EMBL" id="DAD71655.1"/>
    </source>
</evidence>
<feature type="transmembrane region" description="Helical" evidence="1">
    <location>
        <begin position="6"/>
        <end position="23"/>
    </location>
</feature>
<organism evidence="2">
    <name type="scientific">Siphoviridae sp. ctl0E3</name>
    <dbReference type="NCBI Taxonomy" id="2827586"/>
    <lineage>
        <taxon>Viruses</taxon>
        <taxon>Duplodnaviria</taxon>
        <taxon>Heunggongvirae</taxon>
        <taxon>Uroviricota</taxon>
        <taxon>Caudoviricetes</taxon>
    </lineage>
</organism>
<accession>A0A8S5LP78</accession>
<reference evidence="2" key="1">
    <citation type="journal article" date="2021" name="Proc. Natl. Acad. Sci. U.S.A.">
        <title>A Catalog of Tens of Thousands of Viruses from Human Metagenomes Reveals Hidden Associations with Chronic Diseases.</title>
        <authorList>
            <person name="Tisza M.J."/>
            <person name="Buck C.B."/>
        </authorList>
    </citation>
    <scope>NUCLEOTIDE SEQUENCE</scope>
    <source>
        <strain evidence="2">Ctl0E3</strain>
    </source>
</reference>
<keyword evidence="1" id="KW-1133">Transmembrane helix</keyword>
<sequence length="209" mass="24174">MYFKEISDLGALVVICGIFLYFVKKIFDLVINDIKNSYEKIISELQHAEAGRAVLIAGNEKLIEVLNRLESRLRTEKITGEALGIMLNTKGSQMCLCIKNEAIDIINTNSIDKNWDSIENEMDNLYDDKILKFQKEYHNLMEFDTFSEINKQFIVELKKSKDGIISILSNLKEARELMDYRIAIRRVSAVMDKTKKNMHKIIAEITNEE</sequence>
<keyword evidence="1" id="KW-0812">Transmembrane</keyword>